<accession>A0ABX2B4M7</accession>
<keyword evidence="1" id="KW-1133">Transmembrane helix</keyword>
<sequence length="59" mass="6896">MNKIIRFILKTALFFIGLLLVYVMMGKELCWSDLFFMALGAACVETILRYLEGIYAKRR</sequence>
<feature type="transmembrane region" description="Helical" evidence="1">
    <location>
        <begin position="7"/>
        <end position="25"/>
    </location>
</feature>
<proteinExistence type="predicted"/>
<evidence type="ECO:0000256" key="1">
    <source>
        <dbReference type="SAM" id="Phobius"/>
    </source>
</evidence>
<evidence type="ECO:0000313" key="3">
    <source>
        <dbReference type="Proteomes" id="UP000820977"/>
    </source>
</evidence>
<protein>
    <submittedName>
        <fullName evidence="2">Uncharacterized protein</fullName>
    </submittedName>
</protein>
<keyword evidence="1" id="KW-0812">Transmembrane</keyword>
<name>A0ABX2B4M7_9BACT</name>
<keyword evidence="1" id="KW-0472">Membrane</keyword>
<feature type="transmembrane region" description="Helical" evidence="1">
    <location>
        <begin position="31"/>
        <end position="51"/>
    </location>
</feature>
<dbReference type="EMBL" id="JABKKJ010000021">
    <property type="protein sequence ID" value="NPE25907.1"/>
    <property type="molecule type" value="Genomic_DNA"/>
</dbReference>
<dbReference type="RefSeq" id="WP_172345370.1">
    <property type="nucleotide sequence ID" value="NZ_CASYYZ010000013.1"/>
</dbReference>
<comment type="caution">
    <text evidence="2">The sequence shown here is derived from an EMBL/GenBank/DDBJ whole genome shotgun (WGS) entry which is preliminary data.</text>
</comment>
<keyword evidence="3" id="KW-1185">Reference proteome</keyword>
<reference evidence="2 3" key="1">
    <citation type="submission" date="2020-05" db="EMBL/GenBank/DDBJ databases">
        <title>Distinct polysaccharide utilization as determinants for interspecies competition between intestinal Prevotella spp.</title>
        <authorList>
            <person name="Galvez E.J.C."/>
            <person name="Iljazovic A."/>
            <person name="Strowig T."/>
        </authorList>
    </citation>
    <scope>NUCLEOTIDE SEQUENCE [LARGE SCALE GENOMIC DNA]</scope>
    <source>
        <strain evidence="2 3">PCHR</strain>
    </source>
</reference>
<gene>
    <name evidence="2" type="ORF">HPS54_10325</name>
</gene>
<dbReference type="Proteomes" id="UP000820977">
    <property type="component" value="Unassembled WGS sequence"/>
</dbReference>
<organism evidence="2 3">
    <name type="scientific">Xylanibacter caecicola</name>
    <dbReference type="NCBI Taxonomy" id="2736294"/>
    <lineage>
        <taxon>Bacteria</taxon>
        <taxon>Pseudomonadati</taxon>
        <taxon>Bacteroidota</taxon>
        <taxon>Bacteroidia</taxon>
        <taxon>Bacteroidales</taxon>
        <taxon>Prevotellaceae</taxon>
        <taxon>Xylanibacter</taxon>
    </lineage>
</organism>
<evidence type="ECO:0000313" key="2">
    <source>
        <dbReference type="EMBL" id="NPE25907.1"/>
    </source>
</evidence>